<dbReference type="Proteomes" id="UP000000322">
    <property type="component" value="Chromosome"/>
</dbReference>
<accession>D1BCH2</accession>
<reference evidence="3 4" key="1">
    <citation type="journal article" date="2009" name="Stand. Genomic Sci.">
        <title>Complete genome sequence of Sanguibacter keddieii type strain (ST-74).</title>
        <authorList>
            <person name="Ivanova N."/>
            <person name="Sikorski J."/>
            <person name="Sims D."/>
            <person name="Brettin T."/>
            <person name="Detter J.C."/>
            <person name="Han C."/>
            <person name="Lapidus A."/>
            <person name="Copeland A."/>
            <person name="Glavina Del Rio T."/>
            <person name="Nolan M."/>
            <person name="Chen F."/>
            <person name="Lucas S."/>
            <person name="Tice H."/>
            <person name="Cheng J.F."/>
            <person name="Bruce D."/>
            <person name="Goodwin L."/>
            <person name="Pitluck S."/>
            <person name="Pati A."/>
            <person name="Mavromatis K."/>
            <person name="Chen A."/>
            <person name="Palaniappan K."/>
            <person name="D'haeseleer P."/>
            <person name="Chain P."/>
            <person name="Bristow J."/>
            <person name="Eisen J.A."/>
            <person name="Markowitz V."/>
            <person name="Hugenholtz P."/>
            <person name="Goker M."/>
            <person name="Pukall R."/>
            <person name="Klenk H.P."/>
            <person name="Kyrpides N.C."/>
        </authorList>
    </citation>
    <scope>NUCLEOTIDE SEQUENCE [LARGE SCALE GENOMIC DNA]</scope>
    <source>
        <strain evidence="4">ATCC 51767 / DSM 10542 / NCFB 3025 / ST-74</strain>
    </source>
</reference>
<sequence length="261" mass="26286">MSRGPGAGAGAARDAVSGPRSPSRPQTADRSGTSAGARLVPPRVRRRARAELWRRRHVVAALVVGLATTLVVHRLSPTPEPRDPVVVASTALPAGTTLTADHLRTVRLPSAVTPEGAPDDADTVVGRTLAVPVTTGTVLGDTLLVDDTSTGPPGTVVAAVRLAEPALLAVLTPGTRVDLLAATPLHDHGEGTSTAAATTLAVRALVLPTPASPQEETGFLSGAGGTAPGSSDLLLVAVTPDEATYLANVAGRQAVSAVVVR</sequence>
<dbReference type="InterPro" id="IPR013974">
    <property type="entry name" value="SAF"/>
</dbReference>
<feature type="compositionally biased region" description="Polar residues" evidence="1">
    <location>
        <begin position="23"/>
        <end position="34"/>
    </location>
</feature>
<dbReference type="Gene3D" id="3.90.1210.10">
    <property type="entry name" value="Antifreeze-like/N-acetylneuraminic acid synthase C-terminal domain"/>
    <property type="match status" value="1"/>
</dbReference>
<feature type="region of interest" description="Disordered" evidence="1">
    <location>
        <begin position="1"/>
        <end position="42"/>
    </location>
</feature>
<organism evidence="3 4">
    <name type="scientific">Sanguibacter keddieii (strain ATCC 51767 / DSM 10542 / NCFB 3025 / ST-74)</name>
    <dbReference type="NCBI Taxonomy" id="446469"/>
    <lineage>
        <taxon>Bacteria</taxon>
        <taxon>Bacillati</taxon>
        <taxon>Actinomycetota</taxon>
        <taxon>Actinomycetes</taxon>
        <taxon>Micrococcales</taxon>
        <taxon>Sanguibacteraceae</taxon>
        <taxon>Sanguibacter</taxon>
    </lineage>
</organism>
<dbReference type="RefSeq" id="WP_012868027.1">
    <property type="nucleotide sequence ID" value="NC_013521.1"/>
</dbReference>
<dbReference type="Pfam" id="PF08666">
    <property type="entry name" value="SAF"/>
    <property type="match status" value="1"/>
</dbReference>
<dbReference type="AlphaFoldDB" id="D1BCH2"/>
<dbReference type="SMART" id="SM00858">
    <property type="entry name" value="SAF"/>
    <property type="match status" value="1"/>
</dbReference>
<keyword evidence="4" id="KW-1185">Reference proteome</keyword>
<evidence type="ECO:0000313" key="4">
    <source>
        <dbReference type="Proteomes" id="UP000000322"/>
    </source>
</evidence>
<protein>
    <submittedName>
        <fullName evidence="3">SAF domain-containing protein</fullName>
    </submittedName>
</protein>
<dbReference type="eggNOG" id="COG3745">
    <property type="taxonomic scope" value="Bacteria"/>
</dbReference>
<dbReference type="CDD" id="cd11614">
    <property type="entry name" value="SAF_CpaB_FlgA_like"/>
    <property type="match status" value="1"/>
</dbReference>
<gene>
    <name evidence="3" type="ordered locus">Sked_30600</name>
</gene>
<dbReference type="STRING" id="446469.Sked_30600"/>
<name>D1BCH2_SANKS</name>
<evidence type="ECO:0000259" key="2">
    <source>
        <dbReference type="SMART" id="SM00858"/>
    </source>
</evidence>
<feature type="domain" description="SAF" evidence="2">
    <location>
        <begin position="83"/>
        <end position="145"/>
    </location>
</feature>
<evidence type="ECO:0000313" key="3">
    <source>
        <dbReference type="EMBL" id="ACZ22959.1"/>
    </source>
</evidence>
<dbReference type="KEGG" id="ske:Sked_30600"/>
<evidence type="ECO:0000256" key="1">
    <source>
        <dbReference type="SAM" id="MobiDB-lite"/>
    </source>
</evidence>
<dbReference type="EMBL" id="CP001819">
    <property type="protein sequence ID" value="ACZ22959.1"/>
    <property type="molecule type" value="Genomic_DNA"/>
</dbReference>
<proteinExistence type="predicted"/>
<dbReference type="HOGENOM" id="CLU_088190_3_0_11"/>